<dbReference type="InterPro" id="IPR036388">
    <property type="entry name" value="WH-like_DNA-bd_sf"/>
</dbReference>
<feature type="domain" description="HTH gntR-type" evidence="7">
    <location>
        <begin position="22"/>
        <end position="90"/>
    </location>
</feature>
<proteinExistence type="inferred from homology"/>
<keyword evidence="4 8" id="KW-0238">DNA-binding</keyword>
<dbReference type="CDD" id="cd00609">
    <property type="entry name" value="AAT_like"/>
    <property type="match status" value="1"/>
</dbReference>
<dbReference type="AlphaFoldDB" id="A0A1H0R8E2"/>
<keyword evidence="8" id="KW-0032">Aminotransferase</keyword>
<dbReference type="GO" id="GO:0003700">
    <property type="term" value="F:DNA-binding transcription factor activity"/>
    <property type="evidence" value="ECO:0007669"/>
    <property type="project" value="InterPro"/>
</dbReference>
<dbReference type="EMBL" id="FNJB01000007">
    <property type="protein sequence ID" value="SDP25336.1"/>
    <property type="molecule type" value="Genomic_DNA"/>
</dbReference>
<comment type="similarity">
    <text evidence="1">In the C-terminal section; belongs to the class-I pyridoxal-phosphate-dependent aminotransferase family.</text>
</comment>
<accession>A0A1H0R8E2</accession>
<evidence type="ECO:0000256" key="5">
    <source>
        <dbReference type="ARBA" id="ARBA00023163"/>
    </source>
</evidence>
<dbReference type="PANTHER" id="PTHR46577:SF1">
    <property type="entry name" value="HTH-TYPE TRANSCRIPTIONAL REGULATORY PROTEIN GABR"/>
    <property type="match status" value="1"/>
</dbReference>
<dbReference type="SMART" id="SM00345">
    <property type="entry name" value="HTH_GNTR"/>
    <property type="match status" value="1"/>
</dbReference>
<feature type="region of interest" description="Disordered" evidence="6">
    <location>
        <begin position="83"/>
        <end position="105"/>
    </location>
</feature>
<dbReference type="InterPro" id="IPR015422">
    <property type="entry name" value="PyrdxlP-dep_Trfase_small"/>
</dbReference>
<dbReference type="PRINTS" id="PR00035">
    <property type="entry name" value="HTHGNTR"/>
</dbReference>
<evidence type="ECO:0000256" key="3">
    <source>
        <dbReference type="ARBA" id="ARBA00023015"/>
    </source>
</evidence>
<dbReference type="GO" id="GO:0008483">
    <property type="term" value="F:transaminase activity"/>
    <property type="evidence" value="ECO:0007669"/>
    <property type="project" value="UniProtKB-KW"/>
</dbReference>
<dbReference type="PANTHER" id="PTHR46577">
    <property type="entry name" value="HTH-TYPE TRANSCRIPTIONAL REGULATORY PROTEIN GABR"/>
    <property type="match status" value="1"/>
</dbReference>
<dbReference type="Gene3D" id="3.40.640.10">
    <property type="entry name" value="Type I PLP-dependent aspartate aminotransferase-like (Major domain)"/>
    <property type="match status" value="1"/>
</dbReference>
<dbReference type="OrthoDB" id="199743at2"/>
<dbReference type="InterPro" id="IPR015421">
    <property type="entry name" value="PyrdxlP-dep_Trfase_major"/>
</dbReference>
<dbReference type="InterPro" id="IPR051446">
    <property type="entry name" value="HTH_trans_reg/aminotransferase"/>
</dbReference>
<dbReference type="Proteomes" id="UP000199651">
    <property type="component" value="Unassembled WGS sequence"/>
</dbReference>
<dbReference type="Pfam" id="PF00155">
    <property type="entry name" value="Aminotran_1_2"/>
    <property type="match status" value="1"/>
</dbReference>
<dbReference type="Gene3D" id="1.10.10.10">
    <property type="entry name" value="Winged helix-like DNA-binding domain superfamily/Winged helix DNA-binding domain"/>
    <property type="match status" value="1"/>
</dbReference>
<dbReference type="GO" id="GO:0030170">
    <property type="term" value="F:pyridoxal phosphate binding"/>
    <property type="evidence" value="ECO:0007669"/>
    <property type="project" value="InterPro"/>
</dbReference>
<dbReference type="STRING" id="504798.SAMN05421871_104331"/>
<keyword evidence="5" id="KW-0804">Transcription</keyword>
<dbReference type="InterPro" id="IPR004839">
    <property type="entry name" value="Aminotransferase_I/II_large"/>
</dbReference>
<evidence type="ECO:0000256" key="1">
    <source>
        <dbReference type="ARBA" id="ARBA00005384"/>
    </source>
</evidence>
<dbReference type="InterPro" id="IPR000524">
    <property type="entry name" value="Tscrpt_reg_HTH_GntR"/>
</dbReference>
<reference evidence="9" key="1">
    <citation type="submission" date="2016-10" db="EMBL/GenBank/DDBJ databases">
        <authorList>
            <person name="Varghese N."/>
            <person name="Submissions S."/>
        </authorList>
    </citation>
    <scope>NUCLEOTIDE SEQUENCE [LARGE SCALE GENOMIC DNA]</scope>
    <source>
        <strain evidence="9">IBRC-M 10655</strain>
    </source>
</reference>
<evidence type="ECO:0000256" key="6">
    <source>
        <dbReference type="SAM" id="MobiDB-lite"/>
    </source>
</evidence>
<dbReference type="CDD" id="cd07377">
    <property type="entry name" value="WHTH_GntR"/>
    <property type="match status" value="1"/>
</dbReference>
<evidence type="ECO:0000259" key="7">
    <source>
        <dbReference type="PROSITE" id="PS50949"/>
    </source>
</evidence>
<evidence type="ECO:0000313" key="9">
    <source>
        <dbReference type="Proteomes" id="UP000199651"/>
    </source>
</evidence>
<dbReference type="InterPro" id="IPR015424">
    <property type="entry name" value="PyrdxlP-dep_Trfase"/>
</dbReference>
<organism evidence="8 9">
    <name type="scientific">Actinokineospora alba</name>
    <dbReference type="NCBI Taxonomy" id="504798"/>
    <lineage>
        <taxon>Bacteria</taxon>
        <taxon>Bacillati</taxon>
        <taxon>Actinomycetota</taxon>
        <taxon>Actinomycetes</taxon>
        <taxon>Pseudonocardiales</taxon>
        <taxon>Pseudonocardiaceae</taxon>
        <taxon>Actinokineospora</taxon>
    </lineage>
</organism>
<dbReference type="Pfam" id="PF00392">
    <property type="entry name" value="GntR"/>
    <property type="match status" value="1"/>
</dbReference>
<keyword evidence="3" id="KW-0805">Transcription regulation</keyword>
<dbReference type="SUPFAM" id="SSF53383">
    <property type="entry name" value="PLP-dependent transferases"/>
    <property type="match status" value="1"/>
</dbReference>
<dbReference type="InterPro" id="IPR036390">
    <property type="entry name" value="WH_DNA-bd_sf"/>
</dbReference>
<gene>
    <name evidence="8" type="ORF">SAMN05192558_107332</name>
</gene>
<dbReference type="SUPFAM" id="SSF46785">
    <property type="entry name" value="Winged helix' DNA-binding domain"/>
    <property type="match status" value="1"/>
</dbReference>
<sequence length="493" mass="52791">MDRLTDAGALVELLGDWTTAHGPLYRKLAGAVAKCIDAGDLRAGQRLPSERDLAKLLTVSRATVVAAYDELRGGGLVDSLRGSGTRVATRARPKSSGSDGRVPGGRATSIFQRLVDGPGEIISLAMAVEPAAPELTEAIRDLAGTDLDDLMADVGYHPRGYPPLREAVADHYAELWLPTTPDQVLVTTGAQQVIGLVAQMYLRPGCTVIVESPSWPGCLDVFRAAGARLVGVPLDEEGIRPDHLAKAFADEKPVLAYVMPTFHNPTGALMSTGRRQRVAELAAKFDVPVLEDNAYTGFVSRDGVAALSPIGAFARGNAEILTVGSMAKAVWGGLRIGWVRGPSAIIERLARYKVRADLGSPVLDQALTARLLPKLSDIAAARGDILRQRLDHLQNLLTDRLPSWRWRTPDGGSALWIELPDTSAQIFAQVALRHGVELVPGSATDPSGGHDNYVRLPFTLPSDVLTELVHRLALAWNDLRRHGPVGEVPGPII</sequence>
<name>A0A1H0R8E2_9PSEU</name>
<dbReference type="Gene3D" id="3.90.1150.10">
    <property type="entry name" value="Aspartate Aminotransferase, domain 1"/>
    <property type="match status" value="1"/>
</dbReference>
<dbReference type="GO" id="GO:0003677">
    <property type="term" value="F:DNA binding"/>
    <property type="evidence" value="ECO:0007669"/>
    <property type="project" value="UniProtKB-KW"/>
</dbReference>
<protein>
    <submittedName>
        <fullName evidence="8">DNA-binding transcriptional regulator, MocR family, contains an aminotransferase domain</fullName>
    </submittedName>
</protein>
<dbReference type="RefSeq" id="WP_091378065.1">
    <property type="nucleotide sequence ID" value="NZ_FNDV01000004.1"/>
</dbReference>
<evidence type="ECO:0000256" key="2">
    <source>
        <dbReference type="ARBA" id="ARBA00022898"/>
    </source>
</evidence>
<dbReference type="PROSITE" id="PS50949">
    <property type="entry name" value="HTH_GNTR"/>
    <property type="match status" value="1"/>
</dbReference>
<evidence type="ECO:0000313" key="8">
    <source>
        <dbReference type="EMBL" id="SDP25336.1"/>
    </source>
</evidence>
<keyword evidence="8" id="KW-0808">Transferase</keyword>
<keyword evidence="2" id="KW-0663">Pyridoxal phosphate</keyword>
<evidence type="ECO:0000256" key="4">
    <source>
        <dbReference type="ARBA" id="ARBA00023125"/>
    </source>
</evidence>
<keyword evidence="9" id="KW-1185">Reference proteome</keyword>